<reference evidence="18" key="2">
    <citation type="submission" date="2025-09" db="UniProtKB">
        <authorList>
            <consortium name="Ensembl"/>
        </authorList>
    </citation>
    <scope>IDENTIFICATION</scope>
</reference>
<keyword evidence="19" id="KW-1185">Reference proteome</keyword>
<dbReference type="GeneTree" id="ENSGT00940000158512"/>
<comment type="catalytic activity">
    <reaction evidence="14">
        <text>Ca(2+)(in) = Ca(2+)(out)</text>
        <dbReference type="Rhea" id="RHEA:29671"/>
        <dbReference type="ChEBI" id="CHEBI:29108"/>
    </reaction>
</comment>
<dbReference type="GO" id="GO:0098703">
    <property type="term" value="P:calcium ion import across plasma membrane"/>
    <property type="evidence" value="ECO:0007669"/>
    <property type="project" value="TreeGrafter"/>
</dbReference>
<evidence type="ECO:0000256" key="7">
    <source>
        <dbReference type="ARBA" id="ARBA00022737"/>
    </source>
</evidence>
<feature type="transmembrane region" description="Helical" evidence="16">
    <location>
        <begin position="585"/>
        <end position="608"/>
    </location>
</feature>
<keyword evidence="9 16" id="KW-1133">Transmembrane helix</keyword>
<accession>A0A3Q2EE60</accession>
<evidence type="ECO:0000256" key="14">
    <source>
        <dbReference type="ARBA" id="ARBA00036634"/>
    </source>
</evidence>
<keyword evidence="2" id="KW-0813">Transport</keyword>
<keyword evidence="5" id="KW-0107">Calcium channel</keyword>
<feature type="transmembrane region" description="Helical" evidence="16">
    <location>
        <begin position="476"/>
        <end position="493"/>
    </location>
</feature>
<evidence type="ECO:0000256" key="3">
    <source>
        <dbReference type="ARBA" id="ARBA00022475"/>
    </source>
</evidence>
<evidence type="ECO:0000256" key="12">
    <source>
        <dbReference type="ARBA" id="ARBA00023136"/>
    </source>
</evidence>
<dbReference type="FunFam" id="1.25.40.20:FF:000431">
    <property type="entry name" value="Transient receptor potential cation channel subfamily V member 4"/>
    <property type="match status" value="1"/>
</dbReference>
<evidence type="ECO:0000256" key="13">
    <source>
        <dbReference type="ARBA" id="ARBA00023303"/>
    </source>
</evidence>
<feature type="domain" description="Ion transport" evidence="17">
    <location>
        <begin position="406"/>
        <end position="620"/>
    </location>
</feature>
<protein>
    <recommendedName>
        <fullName evidence="17">Ion transport domain-containing protein</fullName>
    </recommendedName>
</protein>
<evidence type="ECO:0000256" key="8">
    <source>
        <dbReference type="ARBA" id="ARBA00022837"/>
    </source>
</evidence>
<dbReference type="PANTHER" id="PTHR10582">
    <property type="entry name" value="TRANSIENT RECEPTOR POTENTIAL ION CHANNEL PROTEIN"/>
    <property type="match status" value="1"/>
</dbReference>
<comment type="subcellular location">
    <subcellularLocation>
        <location evidence="1">Cell membrane</location>
        <topology evidence="1">Multi-pass membrane protein</topology>
    </subcellularLocation>
</comment>
<keyword evidence="7" id="KW-0677">Repeat</keyword>
<dbReference type="OMA" id="PLETHHG"/>
<dbReference type="STRING" id="28743.ENSCVAP00000030601"/>
<name>A0A3Q2EE60_CYPVA</name>
<dbReference type="InterPro" id="IPR005821">
    <property type="entry name" value="Ion_trans_dom"/>
</dbReference>
<keyword evidence="13" id="KW-0407">Ion channel</keyword>
<proteinExistence type="predicted"/>
<dbReference type="PRINTS" id="PR01768">
    <property type="entry name" value="TRPVRECEPTOR"/>
</dbReference>
<dbReference type="InterPro" id="IPR008347">
    <property type="entry name" value="TrpV1-4"/>
</dbReference>
<dbReference type="GO" id="GO:0005886">
    <property type="term" value="C:plasma membrane"/>
    <property type="evidence" value="ECO:0007669"/>
    <property type="project" value="UniProtKB-SubCell"/>
</dbReference>
<reference evidence="18" key="1">
    <citation type="submission" date="2025-08" db="UniProtKB">
        <authorList>
            <consortium name="Ensembl"/>
        </authorList>
    </citation>
    <scope>IDENTIFICATION</scope>
</reference>
<keyword evidence="11" id="KW-0406">Ion transport</keyword>
<keyword evidence="6 16" id="KW-0812">Transmembrane</keyword>
<keyword evidence="3" id="KW-1003">Cell membrane</keyword>
<dbReference type="Gene3D" id="1.25.40.20">
    <property type="entry name" value="Ankyrin repeat-containing domain"/>
    <property type="match status" value="1"/>
</dbReference>
<dbReference type="InterPro" id="IPR024862">
    <property type="entry name" value="TRPV"/>
</dbReference>
<dbReference type="Ensembl" id="ENSCVAT00000024683.1">
    <property type="protein sequence ID" value="ENSCVAP00000030601.1"/>
    <property type="gene ID" value="ENSCVAG00000019287.1"/>
</dbReference>
<feature type="repeat" description="ANK" evidence="15">
    <location>
        <begin position="116"/>
        <end position="148"/>
    </location>
</feature>
<evidence type="ECO:0000256" key="4">
    <source>
        <dbReference type="ARBA" id="ARBA00022568"/>
    </source>
</evidence>
<keyword evidence="10 15" id="KW-0040">ANK repeat</keyword>
<feature type="transmembrane region" description="Helical" evidence="16">
    <location>
        <begin position="342"/>
        <end position="366"/>
    </location>
</feature>
<dbReference type="InterPro" id="IPR002110">
    <property type="entry name" value="Ankyrin_rpt"/>
</dbReference>
<evidence type="ECO:0000313" key="19">
    <source>
        <dbReference type="Proteomes" id="UP000265020"/>
    </source>
</evidence>
<dbReference type="SUPFAM" id="SSF48403">
    <property type="entry name" value="Ankyrin repeat"/>
    <property type="match status" value="1"/>
</dbReference>
<dbReference type="PROSITE" id="PS50088">
    <property type="entry name" value="ANK_REPEAT"/>
    <property type="match status" value="1"/>
</dbReference>
<dbReference type="Proteomes" id="UP000265020">
    <property type="component" value="Unassembled WGS sequence"/>
</dbReference>
<dbReference type="InterPro" id="IPR036770">
    <property type="entry name" value="Ankyrin_rpt-contain_sf"/>
</dbReference>
<keyword evidence="4" id="KW-0109">Calcium transport</keyword>
<evidence type="ECO:0000256" key="6">
    <source>
        <dbReference type="ARBA" id="ARBA00022692"/>
    </source>
</evidence>
<dbReference type="PROSITE" id="PS50297">
    <property type="entry name" value="ANK_REP_REGION"/>
    <property type="match status" value="1"/>
</dbReference>
<evidence type="ECO:0000256" key="1">
    <source>
        <dbReference type="ARBA" id="ARBA00004651"/>
    </source>
</evidence>
<evidence type="ECO:0000256" key="10">
    <source>
        <dbReference type="ARBA" id="ARBA00023043"/>
    </source>
</evidence>
<dbReference type="Pfam" id="PF12796">
    <property type="entry name" value="Ank_2"/>
    <property type="match status" value="1"/>
</dbReference>
<dbReference type="PANTHER" id="PTHR10582:SF5">
    <property type="entry name" value="TRANSIENT RECEPTOR POTENTIAL CATION CHANNEL SUBFAMILY V MEMBER 2"/>
    <property type="match status" value="1"/>
</dbReference>
<dbReference type="AlphaFoldDB" id="A0A3Q2EE60"/>
<keyword evidence="12 16" id="KW-0472">Membrane</keyword>
<dbReference type="GO" id="GO:0005262">
    <property type="term" value="F:calcium channel activity"/>
    <property type="evidence" value="ECO:0007669"/>
    <property type="project" value="UniProtKB-KW"/>
</dbReference>
<evidence type="ECO:0000256" key="15">
    <source>
        <dbReference type="PROSITE-ProRule" id="PRU00023"/>
    </source>
</evidence>
<evidence type="ECO:0000259" key="17">
    <source>
        <dbReference type="Pfam" id="PF00520"/>
    </source>
</evidence>
<evidence type="ECO:0000256" key="9">
    <source>
        <dbReference type="ARBA" id="ARBA00022989"/>
    </source>
</evidence>
<evidence type="ECO:0000256" key="16">
    <source>
        <dbReference type="SAM" id="Phobius"/>
    </source>
</evidence>
<evidence type="ECO:0000313" key="18">
    <source>
        <dbReference type="Ensembl" id="ENSCVAP00000030601.1"/>
    </source>
</evidence>
<dbReference type="SMART" id="SM00248">
    <property type="entry name" value="ANK"/>
    <property type="match status" value="4"/>
</dbReference>
<evidence type="ECO:0000256" key="5">
    <source>
        <dbReference type="ARBA" id="ARBA00022673"/>
    </source>
</evidence>
<sequence length="684" mass="77776">TNTHLGLTDLSSSVTQQPSPRLSIRRLHATAQWFSFSLDAWLEFPFLLQVYSTVLIRKLCIFYISDAATGKTALIKALLNLKNGRNDTILELLQIAKQTGDLETLINAAFTAPRYKGQTALHVAIERRHLTYVELLVKMGADPQAKANGTFFQWGEKCGFYFGELPLSLAACTNQPKMVSFLMDNNHRKADPTDKDSQGNTVLHALVVIADDTTENVEMVANMYDQILLQYYKSNKVNLESFENNEGLTPLKLAAKLGKIGLLRHMLSREVMDKETRVLSRKFTRWIYGPVGSSLYDISSIDTDQNKSVLEMIIFESDNPNRPEMLQIEPLKSLLQHKWTKFAWKLFLMNFLSYVTYLAIFTSVALSTKDKQVTQGFGTLIKVYLLLTKSSMTHFHRNPPKMRTLFINGFSDILFFLQAVGVLLSTVLSFCGCREYVKILVLSLVVAWVSILYYAIGIKQLGIYNVMMQRIILGDLLHFLCIYSALLFGFSSGKCLPTIQNVFPDHIPFSLTQLFTPTAIVAISRDPSGTVKTNETLAPESNLKADAGCKMENYEDFRTTMIELFKFTIGMGDLEFTNTFEYIEVFYILLICYIVLTYILMLNMLIALMGNTVERISEQSETIWSLQVTSFSECRIFKGARNLCVSVGWGLNPFFFDFRVNEINWTKWRTYLCLKLEEDPGNAK</sequence>
<feature type="transmembrane region" description="Helical" evidence="16">
    <location>
        <begin position="436"/>
        <end position="456"/>
    </location>
</feature>
<evidence type="ECO:0000256" key="11">
    <source>
        <dbReference type="ARBA" id="ARBA00023065"/>
    </source>
</evidence>
<evidence type="ECO:0000256" key="2">
    <source>
        <dbReference type="ARBA" id="ARBA00022448"/>
    </source>
</evidence>
<feature type="transmembrane region" description="Helical" evidence="16">
    <location>
        <begin position="409"/>
        <end position="430"/>
    </location>
</feature>
<keyword evidence="8" id="KW-0106">Calcium</keyword>
<organism evidence="18 19">
    <name type="scientific">Cyprinodon variegatus</name>
    <name type="common">Sheepshead minnow</name>
    <dbReference type="NCBI Taxonomy" id="28743"/>
    <lineage>
        <taxon>Eukaryota</taxon>
        <taxon>Metazoa</taxon>
        <taxon>Chordata</taxon>
        <taxon>Craniata</taxon>
        <taxon>Vertebrata</taxon>
        <taxon>Euteleostomi</taxon>
        <taxon>Actinopterygii</taxon>
        <taxon>Neopterygii</taxon>
        <taxon>Teleostei</taxon>
        <taxon>Neoteleostei</taxon>
        <taxon>Acanthomorphata</taxon>
        <taxon>Ovalentaria</taxon>
        <taxon>Atherinomorphae</taxon>
        <taxon>Cyprinodontiformes</taxon>
        <taxon>Cyprinodontidae</taxon>
        <taxon>Cyprinodon</taxon>
    </lineage>
</organism>
<dbReference type="Pfam" id="PF00520">
    <property type="entry name" value="Ion_trans"/>
    <property type="match status" value="1"/>
</dbReference>